<dbReference type="EMBL" id="KK583215">
    <property type="protein sequence ID" value="KDO27758.1"/>
    <property type="molecule type" value="Genomic_DNA"/>
</dbReference>
<feature type="transmembrane region" description="Helical" evidence="5">
    <location>
        <begin position="202"/>
        <end position="226"/>
    </location>
</feature>
<accession>A0A067CBB1</accession>
<reference evidence="6 7" key="1">
    <citation type="journal article" date="2013" name="PLoS Genet.">
        <title>Distinctive expansion of potential virulence genes in the genome of the oomycete fish pathogen Saprolegnia parasitica.</title>
        <authorList>
            <person name="Jiang R.H."/>
            <person name="de Bruijn I."/>
            <person name="Haas B.J."/>
            <person name="Belmonte R."/>
            <person name="Lobach L."/>
            <person name="Christie J."/>
            <person name="van den Ackerveken G."/>
            <person name="Bottin A."/>
            <person name="Bulone V."/>
            <person name="Diaz-Moreno S.M."/>
            <person name="Dumas B."/>
            <person name="Fan L."/>
            <person name="Gaulin E."/>
            <person name="Govers F."/>
            <person name="Grenville-Briggs L.J."/>
            <person name="Horner N.R."/>
            <person name="Levin J.Z."/>
            <person name="Mammella M."/>
            <person name="Meijer H.J."/>
            <person name="Morris P."/>
            <person name="Nusbaum C."/>
            <person name="Oome S."/>
            <person name="Phillips A.J."/>
            <person name="van Rooyen D."/>
            <person name="Rzeszutek E."/>
            <person name="Saraiva M."/>
            <person name="Secombes C.J."/>
            <person name="Seidl M.F."/>
            <person name="Snel B."/>
            <person name="Stassen J.H."/>
            <person name="Sykes S."/>
            <person name="Tripathy S."/>
            <person name="van den Berg H."/>
            <person name="Vega-Arreguin J.C."/>
            <person name="Wawra S."/>
            <person name="Young S.K."/>
            <person name="Zeng Q."/>
            <person name="Dieguez-Uribeondo J."/>
            <person name="Russ C."/>
            <person name="Tyler B.M."/>
            <person name="van West P."/>
        </authorList>
    </citation>
    <scope>NUCLEOTIDE SEQUENCE [LARGE SCALE GENOMIC DNA]</scope>
    <source>
        <strain evidence="6 7">CBS 223.65</strain>
    </source>
</reference>
<dbReference type="GO" id="GO:0006506">
    <property type="term" value="P:GPI anchor biosynthetic process"/>
    <property type="evidence" value="ECO:0007669"/>
    <property type="project" value="InterPro"/>
</dbReference>
<gene>
    <name evidence="6" type="ORF">SPRG_20396</name>
</gene>
<evidence type="ECO:0000256" key="2">
    <source>
        <dbReference type="ARBA" id="ARBA00022692"/>
    </source>
</evidence>
<dbReference type="KEGG" id="spar:SPRG_20396"/>
<dbReference type="STRING" id="695850.A0A067CBB1"/>
<keyword evidence="3 5" id="KW-1133">Transmembrane helix</keyword>
<dbReference type="Proteomes" id="UP000030745">
    <property type="component" value="Unassembled WGS sequence"/>
</dbReference>
<feature type="transmembrane region" description="Helical" evidence="5">
    <location>
        <begin position="419"/>
        <end position="440"/>
    </location>
</feature>
<dbReference type="PIRSF" id="PIRSF017321">
    <property type="entry name" value="GWT1"/>
    <property type="match status" value="1"/>
</dbReference>
<dbReference type="OMA" id="GLYVMQP"/>
<feature type="transmembrane region" description="Helical" evidence="5">
    <location>
        <begin position="246"/>
        <end position="263"/>
    </location>
</feature>
<protein>
    <recommendedName>
        <fullName evidence="8">GPI-anchored wall transfer protein</fullName>
    </recommendedName>
</protein>
<evidence type="ECO:0000256" key="1">
    <source>
        <dbReference type="ARBA" id="ARBA00004141"/>
    </source>
</evidence>
<feature type="transmembrane region" description="Helical" evidence="5">
    <location>
        <begin position="63"/>
        <end position="82"/>
    </location>
</feature>
<evidence type="ECO:0000313" key="6">
    <source>
        <dbReference type="EMBL" id="KDO27758.1"/>
    </source>
</evidence>
<dbReference type="Pfam" id="PF06423">
    <property type="entry name" value="GWT1"/>
    <property type="match status" value="1"/>
</dbReference>
<sequence length="473" mass="52567">MEAIDSDAYKKAKEAFVSGNNGTTMGEIALILSILSTSMWFYNEVVFVLERSGLLAGSKLQRTAILFIIEFTVLVLPILIGFTFTEYSLPITVFFGVFSVILGVLSWKHANEPIQKLARNEKLTLLNGKENPAVTCFRAQMMVCTVVAILAVDFTIFPRRFSKTETFGVSLMDSGVGLFIMSSALTSAYARGATTKHASSRVSFRAIWGLFRPMIPVLVLGVVRFITVKKVNYQEHVTEYGVHWNFYITLASLYFTYSLLSLFGSIFVSVPAAMLMLFGYQLALSNYGVEDYIFHAPRIDLFSMNREGIFSLCGYLPLYILSVAIGQIIFSQSKVGTKMLRSSRWIAAELFMICFACYLATEALTRHVTPASRRLLNVPYVGWVLAQGLVVLVTHSVGNLLSIWPRVPILFRGISRNQLFVFLVANLSTGVVNLNMRTIYASETTGAVVLVLYLLGVSVVAVALDYCNIKIKL</sequence>
<dbReference type="OrthoDB" id="15270at2759"/>
<dbReference type="PANTHER" id="PTHR20661">
    <property type="entry name" value="PHOSPHATIDYLINOSITOL-GLYCAN BIOSYNTHESIS CLASS W PROTEIN"/>
    <property type="match status" value="1"/>
</dbReference>
<evidence type="ECO:0000256" key="4">
    <source>
        <dbReference type="ARBA" id="ARBA00023136"/>
    </source>
</evidence>
<evidence type="ECO:0000256" key="5">
    <source>
        <dbReference type="SAM" id="Phobius"/>
    </source>
</evidence>
<dbReference type="GO" id="GO:0032216">
    <property type="term" value="F:glucosaminyl-phosphatidylinositol O-acyltransferase activity"/>
    <property type="evidence" value="ECO:0007669"/>
    <property type="project" value="TreeGrafter"/>
</dbReference>
<dbReference type="GeneID" id="24141549"/>
<dbReference type="GO" id="GO:0072659">
    <property type="term" value="P:protein localization to plasma membrane"/>
    <property type="evidence" value="ECO:0007669"/>
    <property type="project" value="TreeGrafter"/>
</dbReference>
<keyword evidence="4 5" id="KW-0472">Membrane</keyword>
<dbReference type="InterPro" id="IPR009447">
    <property type="entry name" value="PIGW/GWT1"/>
</dbReference>
<feature type="transmembrane region" description="Helical" evidence="5">
    <location>
        <begin position="139"/>
        <end position="157"/>
    </location>
</feature>
<feature type="transmembrane region" description="Helical" evidence="5">
    <location>
        <begin position="309"/>
        <end position="330"/>
    </location>
</feature>
<dbReference type="GO" id="GO:0005783">
    <property type="term" value="C:endoplasmic reticulum"/>
    <property type="evidence" value="ECO:0007669"/>
    <property type="project" value="TreeGrafter"/>
</dbReference>
<feature type="transmembrane region" description="Helical" evidence="5">
    <location>
        <begin position="88"/>
        <end position="107"/>
    </location>
</feature>
<keyword evidence="7" id="KW-1185">Reference proteome</keyword>
<dbReference type="AlphaFoldDB" id="A0A067CBB1"/>
<dbReference type="GO" id="GO:0016020">
    <property type="term" value="C:membrane"/>
    <property type="evidence" value="ECO:0007669"/>
    <property type="project" value="UniProtKB-SubCell"/>
</dbReference>
<dbReference type="VEuPathDB" id="FungiDB:SPRG_20396"/>
<feature type="transmembrane region" description="Helical" evidence="5">
    <location>
        <begin position="24"/>
        <end position="42"/>
    </location>
</feature>
<keyword evidence="2 5" id="KW-0812">Transmembrane</keyword>
<evidence type="ECO:0000256" key="3">
    <source>
        <dbReference type="ARBA" id="ARBA00022989"/>
    </source>
</evidence>
<name>A0A067CBB1_SAPPC</name>
<evidence type="ECO:0008006" key="8">
    <source>
        <dbReference type="Google" id="ProtNLM"/>
    </source>
</evidence>
<dbReference type="PANTHER" id="PTHR20661:SF0">
    <property type="entry name" value="PHOSPHATIDYLINOSITOL-GLYCAN BIOSYNTHESIS CLASS W PROTEIN"/>
    <property type="match status" value="1"/>
</dbReference>
<organism evidence="6 7">
    <name type="scientific">Saprolegnia parasitica (strain CBS 223.65)</name>
    <dbReference type="NCBI Taxonomy" id="695850"/>
    <lineage>
        <taxon>Eukaryota</taxon>
        <taxon>Sar</taxon>
        <taxon>Stramenopiles</taxon>
        <taxon>Oomycota</taxon>
        <taxon>Saprolegniomycetes</taxon>
        <taxon>Saprolegniales</taxon>
        <taxon>Saprolegniaceae</taxon>
        <taxon>Saprolegnia</taxon>
    </lineage>
</organism>
<dbReference type="RefSeq" id="XP_012201626.1">
    <property type="nucleotide sequence ID" value="XM_012346236.1"/>
</dbReference>
<feature type="transmembrane region" description="Helical" evidence="5">
    <location>
        <begin position="381"/>
        <end position="407"/>
    </location>
</feature>
<evidence type="ECO:0000313" key="7">
    <source>
        <dbReference type="Proteomes" id="UP000030745"/>
    </source>
</evidence>
<comment type="subcellular location">
    <subcellularLocation>
        <location evidence="1">Membrane</location>
        <topology evidence="1">Multi-pass membrane protein</topology>
    </subcellularLocation>
</comment>
<proteinExistence type="predicted"/>
<feature type="transmembrane region" description="Helical" evidence="5">
    <location>
        <begin position="446"/>
        <end position="467"/>
    </location>
</feature>
<feature type="transmembrane region" description="Helical" evidence="5">
    <location>
        <begin position="342"/>
        <end position="361"/>
    </location>
</feature>
<feature type="transmembrane region" description="Helical" evidence="5">
    <location>
        <begin position="169"/>
        <end position="190"/>
    </location>
</feature>